<accession>A0AAW0NU90</accession>
<dbReference type="Gene3D" id="3.30.420.10">
    <property type="entry name" value="Ribonuclease H-like superfamily/Ribonuclease H"/>
    <property type="match status" value="1"/>
</dbReference>
<dbReference type="SUPFAM" id="SSF56672">
    <property type="entry name" value="DNA/RNA polymerases"/>
    <property type="match status" value="1"/>
</dbReference>
<dbReference type="Gene3D" id="3.30.70.270">
    <property type="match status" value="2"/>
</dbReference>
<comment type="caution">
    <text evidence="7">The sequence shown here is derived from an EMBL/GenBank/DDBJ whole genome shotgun (WGS) entry which is preliminary data.</text>
</comment>
<dbReference type="Proteomes" id="UP001460270">
    <property type="component" value="Unassembled WGS sequence"/>
</dbReference>
<dbReference type="InterPro" id="IPR043502">
    <property type="entry name" value="DNA/RNA_pol_sf"/>
</dbReference>
<dbReference type="InterPro" id="IPR001584">
    <property type="entry name" value="Integrase_cat-core"/>
</dbReference>
<evidence type="ECO:0000256" key="4">
    <source>
        <dbReference type="SAM" id="MobiDB-lite"/>
    </source>
</evidence>
<dbReference type="Pfam" id="PF00665">
    <property type="entry name" value="rve"/>
    <property type="match status" value="1"/>
</dbReference>
<evidence type="ECO:0000313" key="8">
    <source>
        <dbReference type="Proteomes" id="UP001460270"/>
    </source>
</evidence>
<sequence>MNETSEPIQKKLFGSDSVSRRLAPQFSTPVSESENTTHQLRELIGELSSQIGESIAGRLLSSQQPPSSQPFHANPFRAETLNTTADLSRVSLIVRPDIKDPPMYRGDGADKYTIHEWIDTVEVYLHKKDLLPSEQVDEVLNHLLGRAKSIVKVGLKSSFSSNIPITPETIYNILRRYFSETPGSCLPLADFYATQPSAKETPVDYWVRLNTAAEVADRHLKRQGGKMDNMDSEIAMMFIRNCPDANLACVFKCKPISKWSLIEVQEAIDEHQREHQAKRLTAPLPKAHAVRVATAVTEFDPPVCNTEYADFKKSTQFWQVLSKPESSESPEIMQFLNMLSGINRWRGDSIPDVIGTAKLTKAVTLQPRQEHLVWTKLPANSALSEGSAVLVEPTKCLTHKNDIIVCRSVSNMHGDRWIPVRMLNTSSKSVTLRRNTKIAEVSACIAIEDLDEDTEESESLDMKNQSVSCEQAGHTPSQQDTLAKLGLESLDIDSCEVSPYWKSQLMQLVQKLPYRRVPPGQYHKLREVLSEMEELEIIRKSNKEDKKLTAFTTPMGLYEFNRLPQGLCNSPASFMRLMMNIFGDQNFMTLLCYLDDVLVYAPGEAEALKRLEMVFSRLRAHGLKLAPKKCQLLRRSVKFLGHVVDGHGVSTDPDKIKAITSMTEADLMMEDGVTPSQKKIKSFLGMTMYYQQFIQDCSSIAKQLFTLTAAPKGRKGNARGAAAFKKLHSSDWKNEHKESFERLKTALLESVVLAHPDFNRPFILCTDASTDGLGAVLSQVQDGETKARPVAFASKALTRAQSKYPAHRLEFLALKWSVCDKFSHWLKGNTFTVWTDNNPLTYILTKPKLDACEQRWVAKLSPYNFSIKYIPGSKNIVADALSRQPFVKGRVSQRLVSESYESLLRESEHLREDSVQEVFRASASYKEINCLQVTQCVEHQSLSDEEVSAVLLGQLESDQSSEQRVFSWLAQDLERLVPPGQVTLPVFSVQELQDAQQSDTTISQVIPFVTRSKRPSRREKSNLSPRALKLLKQWEKLTMLDNILYRVCKDLTTGKRRHQYVTPLSLIGQVLQGVHNDAGHQGQSRTLHLARQRFFWINMENSVREYVKCCKRCVVSKTLEPEGRAPLESIKTTSPLELVCLDFWSAEDAKGRSVDVLVVTDHFTKMAHAFQCPDQSAKQVARKLWDRYFCIYGFPQRVHADQGANFESELIQELLKISGVKKSRTTPYHPMGNGQTERFNRTLGNMIRALPPRDKSKWPQMLQTLTFAYNCSAHESTGYAPFYLMFGRIPKLPVDVMFHNAERDNEITDYDSYVKKTRDTLKEALDTAQANADASQRRQARLYNLRVKGTDIEEGDQVLLANKGERGRRKLADRWCSTLYTVVSKDAKCHTFRIRNTVTGQEKVVHRNLLLSANFLPLELDHEQKSVSSFDSTPEQSNENSASQPLSVIDSEHNAVDRTAEWVENTVSESILSSPCPSQVVSDLVSESRVESDPESPKDAGSNPPVAEGSNDNVEESDTVCVGSPVPSPRHSCVQSKPKFLTQ</sequence>
<feature type="compositionally biased region" description="Polar residues" evidence="4">
    <location>
        <begin position="462"/>
        <end position="475"/>
    </location>
</feature>
<dbReference type="Gene3D" id="3.10.10.10">
    <property type="entry name" value="HIV Type 1 Reverse Transcriptase, subunit A, domain 1"/>
    <property type="match status" value="1"/>
</dbReference>
<dbReference type="Pfam" id="PF17921">
    <property type="entry name" value="Integrase_H2C2"/>
    <property type="match status" value="1"/>
</dbReference>
<feature type="region of interest" description="Disordered" evidence="4">
    <location>
        <begin position="455"/>
        <end position="475"/>
    </location>
</feature>
<dbReference type="Gene3D" id="3.10.20.370">
    <property type="match status" value="1"/>
</dbReference>
<dbReference type="InterPro" id="IPR041588">
    <property type="entry name" value="Integrase_H2C2"/>
</dbReference>
<evidence type="ECO:0000313" key="7">
    <source>
        <dbReference type="EMBL" id="KAK7901740.1"/>
    </source>
</evidence>
<feature type="compositionally biased region" description="Polar residues" evidence="4">
    <location>
        <begin position="1426"/>
        <end position="1446"/>
    </location>
</feature>
<comment type="similarity">
    <text evidence="1">Belongs to the beta type-B retroviral polymerase family. HERV class-II K(HML-2) pol subfamily.</text>
</comment>
<dbReference type="Pfam" id="PF00078">
    <property type="entry name" value="RVT_1"/>
    <property type="match status" value="1"/>
</dbReference>
<evidence type="ECO:0000259" key="6">
    <source>
        <dbReference type="PROSITE" id="PS50994"/>
    </source>
</evidence>
<dbReference type="FunFam" id="3.30.70.270:FF:000003">
    <property type="entry name" value="Transposon Ty3-G Gag-Pol polyprotein"/>
    <property type="match status" value="1"/>
</dbReference>
<evidence type="ECO:0000259" key="5">
    <source>
        <dbReference type="PROSITE" id="PS50878"/>
    </source>
</evidence>
<dbReference type="CDD" id="cd01647">
    <property type="entry name" value="RT_LTR"/>
    <property type="match status" value="1"/>
</dbReference>
<gene>
    <name evidence="7" type="ORF">WMY93_018509</name>
</gene>
<evidence type="ECO:0000256" key="3">
    <source>
        <dbReference type="ARBA" id="ARBA00039658"/>
    </source>
</evidence>
<dbReference type="InterPro" id="IPR036397">
    <property type="entry name" value="RNaseH_sf"/>
</dbReference>
<dbReference type="GO" id="GO:0004523">
    <property type="term" value="F:RNA-DNA hybrid ribonuclease activity"/>
    <property type="evidence" value="ECO:0007669"/>
    <property type="project" value="UniProtKB-EC"/>
</dbReference>
<feature type="domain" description="Reverse transcriptase" evidence="5">
    <location>
        <begin position="406"/>
        <end position="644"/>
    </location>
</feature>
<feature type="domain" description="Integrase catalytic" evidence="6">
    <location>
        <begin position="1131"/>
        <end position="1289"/>
    </location>
</feature>
<dbReference type="InterPro" id="IPR050951">
    <property type="entry name" value="Retrovirus_Pol_polyprotein"/>
</dbReference>
<feature type="region of interest" description="Disordered" evidence="4">
    <location>
        <begin position="1473"/>
        <end position="1543"/>
    </location>
</feature>
<dbReference type="Gene3D" id="1.10.340.70">
    <property type="match status" value="1"/>
</dbReference>
<feature type="compositionally biased region" description="Basic and acidic residues" evidence="4">
    <location>
        <begin position="1486"/>
        <end position="1498"/>
    </location>
</feature>
<dbReference type="CDD" id="cd09274">
    <property type="entry name" value="RNase_HI_RT_Ty3"/>
    <property type="match status" value="1"/>
</dbReference>
<feature type="region of interest" description="Disordered" evidence="4">
    <location>
        <begin position="1"/>
        <end position="36"/>
    </location>
</feature>
<feature type="region of interest" description="Disordered" evidence="4">
    <location>
        <begin position="1426"/>
        <end position="1450"/>
    </location>
</feature>
<dbReference type="GO" id="GO:0015074">
    <property type="term" value="P:DNA integration"/>
    <property type="evidence" value="ECO:0007669"/>
    <property type="project" value="InterPro"/>
</dbReference>
<dbReference type="SUPFAM" id="SSF53098">
    <property type="entry name" value="Ribonuclease H-like"/>
    <property type="match status" value="1"/>
</dbReference>
<dbReference type="PROSITE" id="PS50994">
    <property type="entry name" value="INTEGRASE"/>
    <property type="match status" value="1"/>
</dbReference>
<protein>
    <recommendedName>
        <fullName evidence="3">Gypsy retrotransposon integrase-like protein 1</fullName>
        <ecNumber evidence="2">3.1.26.4</ecNumber>
    </recommendedName>
</protein>
<evidence type="ECO:0000256" key="1">
    <source>
        <dbReference type="ARBA" id="ARBA00010879"/>
    </source>
</evidence>
<dbReference type="Pfam" id="PF17919">
    <property type="entry name" value="RT_RNaseH_2"/>
    <property type="match status" value="1"/>
</dbReference>
<dbReference type="InterPro" id="IPR012337">
    <property type="entry name" value="RNaseH-like_sf"/>
</dbReference>
<dbReference type="FunFam" id="3.10.20.370:FF:000001">
    <property type="entry name" value="Retrovirus-related Pol polyprotein from transposon 17.6-like protein"/>
    <property type="match status" value="1"/>
</dbReference>
<dbReference type="InterPro" id="IPR043128">
    <property type="entry name" value="Rev_trsase/Diguanyl_cyclase"/>
</dbReference>
<dbReference type="InterPro" id="IPR041577">
    <property type="entry name" value="RT_RNaseH_2"/>
</dbReference>
<evidence type="ECO:0000256" key="2">
    <source>
        <dbReference type="ARBA" id="ARBA00012180"/>
    </source>
</evidence>
<proteinExistence type="inferred from homology"/>
<dbReference type="FunFam" id="1.10.340.70:FF:000001">
    <property type="entry name" value="Retrovirus-related Pol polyprotein from transposon gypsy-like Protein"/>
    <property type="match status" value="1"/>
</dbReference>
<reference evidence="8" key="1">
    <citation type="submission" date="2024-04" db="EMBL/GenBank/DDBJ databases">
        <title>Salinicola lusitanus LLJ914,a marine bacterium isolated from the Okinawa Trough.</title>
        <authorList>
            <person name="Li J."/>
        </authorList>
    </citation>
    <scope>NUCLEOTIDE SEQUENCE [LARGE SCALE GENOMIC DNA]</scope>
</reference>
<dbReference type="PANTHER" id="PTHR37984:SF15">
    <property type="entry name" value="INTEGRASE CATALYTIC DOMAIN-CONTAINING PROTEIN"/>
    <property type="match status" value="1"/>
</dbReference>
<dbReference type="EC" id="3.1.26.4" evidence="2"/>
<organism evidence="7 8">
    <name type="scientific">Mugilogobius chulae</name>
    <name type="common">yellowstripe goby</name>
    <dbReference type="NCBI Taxonomy" id="88201"/>
    <lineage>
        <taxon>Eukaryota</taxon>
        <taxon>Metazoa</taxon>
        <taxon>Chordata</taxon>
        <taxon>Craniata</taxon>
        <taxon>Vertebrata</taxon>
        <taxon>Euteleostomi</taxon>
        <taxon>Actinopterygii</taxon>
        <taxon>Neopterygii</taxon>
        <taxon>Teleostei</taxon>
        <taxon>Neoteleostei</taxon>
        <taxon>Acanthomorphata</taxon>
        <taxon>Gobiaria</taxon>
        <taxon>Gobiiformes</taxon>
        <taxon>Gobioidei</taxon>
        <taxon>Gobiidae</taxon>
        <taxon>Gobionellinae</taxon>
        <taxon>Mugilogobius</taxon>
    </lineage>
</organism>
<dbReference type="GO" id="GO:0003676">
    <property type="term" value="F:nucleic acid binding"/>
    <property type="evidence" value="ECO:0007669"/>
    <property type="project" value="InterPro"/>
</dbReference>
<feature type="compositionally biased region" description="Polar residues" evidence="4">
    <location>
        <begin position="25"/>
        <end position="36"/>
    </location>
</feature>
<dbReference type="FunFam" id="3.30.420.10:FF:000032">
    <property type="entry name" value="Retrovirus-related Pol polyprotein from transposon 297-like Protein"/>
    <property type="match status" value="1"/>
</dbReference>
<dbReference type="InterPro" id="IPR000477">
    <property type="entry name" value="RT_dom"/>
</dbReference>
<dbReference type="PROSITE" id="PS50878">
    <property type="entry name" value="RT_POL"/>
    <property type="match status" value="1"/>
</dbReference>
<dbReference type="PANTHER" id="PTHR37984">
    <property type="entry name" value="PROTEIN CBG26694"/>
    <property type="match status" value="1"/>
</dbReference>
<dbReference type="EMBL" id="JBBPFD010000013">
    <property type="protein sequence ID" value="KAK7901740.1"/>
    <property type="molecule type" value="Genomic_DNA"/>
</dbReference>
<name>A0AAW0NU90_9GOBI</name>
<keyword evidence="8" id="KW-1185">Reference proteome</keyword>